<dbReference type="FunFam" id="3.30.70.330:FF:000505">
    <property type="entry name" value="Splicing factor 3B subunit 4"/>
    <property type="match status" value="1"/>
</dbReference>
<reference evidence="7 8" key="1">
    <citation type="submission" date="2018-12" db="EMBL/GenBank/DDBJ databases">
        <title>Genome of Verticillium dahliae isolate Getta Getta.</title>
        <authorList>
            <person name="Gardiner D.M."/>
        </authorList>
    </citation>
    <scope>NUCLEOTIDE SEQUENCE [LARGE SCALE GENOMIC DNA]</scope>
    <source>
        <strain evidence="7 8">Getta Getta</strain>
    </source>
</reference>
<evidence type="ECO:0000256" key="3">
    <source>
        <dbReference type="ARBA" id="ARBA00022737"/>
    </source>
</evidence>
<dbReference type="PANTHER" id="PTHR48030">
    <property type="entry name" value="SPLICING FACTOR 3B SUBUNIT 4"/>
    <property type="match status" value="1"/>
</dbReference>
<sequence length="390" mass="41596">MAQNRHWEQDKDATVYIGNIDERATSTMVYEIMLQMGPIHNIHMPRDRVTQTHQGFGFVEFRTPGDAEYAANVMNGVKLYGKSLRVNKASADKQKQAEVGAELFVGNLDPMVDEKILYDTFSRFGPLLTLPKVAREDSGNSKGFGFISFADFESSDAAVENLHGQYLLSKEVSVQYAFKKDGKGERHGDAAERELAAQAKKRNIVPEMQPVPAAFLNQPQPPPAVAPGAPPVPAGFDPANGLPMHHQHQQHQHQQQQHPQMAQPGMPPGFAPPPRGLPAYNAVPPPHGVPGVPGGGPGQPFGRGNVPLPPPPSGLPARPPASQAGYTNPADFHPGSAPGNFRPAPGGPPPPPGFGTVPPPHGFPAPSGTPPAPPGFLPPPGFQPPGFPRR</sequence>
<dbReference type="PROSITE" id="PS50102">
    <property type="entry name" value="RRM"/>
    <property type="match status" value="2"/>
</dbReference>
<dbReference type="GO" id="GO:0003723">
    <property type="term" value="F:RNA binding"/>
    <property type="evidence" value="ECO:0007669"/>
    <property type="project" value="UniProtKB-UniRule"/>
</dbReference>
<evidence type="ECO:0000313" key="7">
    <source>
        <dbReference type="EMBL" id="RXG49160.1"/>
    </source>
</evidence>
<dbReference type="GO" id="GO:0005730">
    <property type="term" value="C:nucleolus"/>
    <property type="evidence" value="ECO:0007669"/>
    <property type="project" value="TreeGrafter"/>
</dbReference>
<feature type="compositionally biased region" description="Pro residues" evidence="6">
    <location>
        <begin position="345"/>
        <end position="390"/>
    </location>
</feature>
<evidence type="ECO:0000256" key="2">
    <source>
        <dbReference type="ARBA" id="ARBA00008363"/>
    </source>
</evidence>
<dbReference type="InterPro" id="IPR034158">
    <property type="entry name" value="SF3B4_RRM1"/>
</dbReference>
<dbReference type="Pfam" id="PF00076">
    <property type="entry name" value="RRM_1"/>
    <property type="match status" value="2"/>
</dbReference>
<evidence type="ECO:0000256" key="1">
    <source>
        <dbReference type="ARBA" id="ARBA00004123"/>
    </source>
</evidence>
<dbReference type="GO" id="GO:0048026">
    <property type="term" value="P:positive regulation of mRNA splicing, via spliceosome"/>
    <property type="evidence" value="ECO:0007669"/>
    <property type="project" value="TreeGrafter"/>
</dbReference>
<dbReference type="InterPro" id="IPR052084">
    <property type="entry name" value="SF3B4_spliceosome_assoc"/>
</dbReference>
<feature type="compositionally biased region" description="Low complexity" evidence="6">
    <location>
        <begin position="252"/>
        <end position="264"/>
    </location>
</feature>
<dbReference type="EMBL" id="RSDZ01000017">
    <property type="protein sequence ID" value="RXG49160.1"/>
    <property type="molecule type" value="Genomic_DNA"/>
</dbReference>
<feature type="compositionally biased region" description="Pro residues" evidence="6">
    <location>
        <begin position="219"/>
        <end position="233"/>
    </location>
</feature>
<dbReference type="InterPro" id="IPR012677">
    <property type="entry name" value="Nucleotide-bd_a/b_plait_sf"/>
</dbReference>
<dbReference type="GO" id="GO:0005686">
    <property type="term" value="C:U2 snRNP"/>
    <property type="evidence" value="ECO:0007669"/>
    <property type="project" value="TreeGrafter"/>
</dbReference>
<dbReference type="CDD" id="cd12334">
    <property type="entry name" value="RRM1_SF3B4"/>
    <property type="match status" value="1"/>
</dbReference>
<feature type="compositionally biased region" description="Pro residues" evidence="6">
    <location>
        <begin position="307"/>
        <end position="319"/>
    </location>
</feature>
<feature type="compositionally biased region" description="Gly residues" evidence="6">
    <location>
        <begin position="291"/>
        <end position="301"/>
    </location>
</feature>
<keyword evidence="4" id="KW-0694">RNA-binding</keyword>
<dbReference type="SUPFAM" id="SSF54928">
    <property type="entry name" value="RNA-binding domain, RBD"/>
    <property type="match status" value="1"/>
</dbReference>
<feature type="compositionally biased region" description="Pro residues" evidence="6">
    <location>
        <begin position="265"/>
        <end position="276"/>
    </location>
</feature>
<keyword evidence="3" id="KW-0677">Repeat</keyword>
<keyword evidence="5" id="KW-0539">Nucleus</keyword>
<comment type="subcellular location">
    <subcellularLocation>
        <location evidence="1">Nucleus</location>
    </subcellularLocation>
</comment>
<evidence type="ECO:0000256" key="5">
    <source>
        <dbReference type="ARBA" id="ARBA00023242"/>
    </source>
</evidence>
<evidence type="ECO:0000313" key="8">
    <source>
        <dbReference type="Proteomes" id="UP000288725"/>
    </source>
</evidence>
<evidence type="ECO:0000256" key="4">
    <source>
        <dbReference type="ARBA" id="ARBA00022884"/>
    </source>
</evidence>
<dbReference type="PANTHER" id="PTHR48030:SF3">
    <property type="entry name" value="SPLICING FACTOR 3B SUBUNIT 4"/>
    <property type="match status" value="1"/>
</dbReference>
<organism evidence="7 8">
    <name type="scientific">Verticillium dahliae</name>
    <name type="common">Verticillium wilt</name>
    <dbReference type="NCBI Taxonomy" id="27337"/>
    <lineage>
        <taxon>Eukaryota</taxon>
        <taxon>Fungi</taxon>
        <taxon>Dikarya</taxon>
        <taxon>Ascomycota</taxon>
        <taxon>Pezizomycotina</taxon>
        <taxon>Sordariomycetes</taxon>
        <taxon>Hypocreomycetidae</taxon>
        <taxon>Glomerellales</taxon>
        <taxon>Plectosphaerellaceae</taxon>
        <taxon>Verticillium</taxon>
    </lineage>
</organism>
<dbReference type="SMART" id="SM00360">
    <property type="entry name" value="RRM"/>
    <property type="match status" value="2"/>
</dbReference>
<gene>
    <name evidence="7" type="ORF">VDGE_08454</name>
</gene>
<feature type="region of interest" description="Disordered" evidence="6">
    <location>
        <begin position="213"/>
        <end position="390"/>
    </location>
</feature>
<evidence type="ECO:0000256" key="6">
    <source>
        <dbReference type="SAM" id="MobiDB-lite"/>
    </source>
</evidence>
<dbReference type="PRINTS" id="PR01217">
    <property type="entry name" value="PRICHEXTENSN"/>
</dbReference>
<dbReference type="GO" id="GO:0071011">
    <property type="term" value="C:precatalytic spliceosome"/>
    <property type="evidence" value="ECO:0007669"/>
    <property type="project" value="TreeGrafter"/>
</dbReference>
<dbReference type="InterPro" id="IPR000504">
    <property type="entry name" value="RRM_dom"/>
</dbReference>
<proteinExistence type="inferred from homology"/>
<comment type="similarity">
    <text evidence="2">Belongs to the SF3B4 family.</text>
</comment>
<name>A0A366Q650_VERDA</name>
<comment type="caution">
    <text evidence="7">The sequence shown here is derived from an EMBL/GenBank/DDBJ whole genome shotgun (WGS) entry which is preliminary data.</text>
</comment>
<accession>A0A366Q650</accession>
<dbReference type="InterPro" id="IPR035979">
    <property type="entry name" value="RBD_domain_sf"/>
</dbReference>
<dbReference type="Gene3D" id="3.30.70.330">
    <property type="match status" value="2"/>
</dbReference>
<dbReference type="AlphaFoldDB" id="A0A366Q650"/>
<dbReference type="Proteomes" id="UP000288725">
    <property type="component" value="Chromosome 2"/>
</dbReference>
<protein>
    <submittedName>
        <fullName evidence="7">Uncharacterized protein</fullName>
    </submittedName>
</protein>